<evidence type="ECO:0000256" key="1">
    <source>
        <dbReference type="ARBA" id="ARBA00023157"/>
    </source>
</evidence>
<evidence type="ECO:0000313" key="5">
    <source>
        <dbReference type="Proteomes" id="UP000613740"/>
    </source>
</evidence>
<evidence type="ECO:0000256" key="2">
    <source>
        <dbReference type="SAM" id="MobiDB-lite"/>
    </source>
</evidence>
<feature type="domain" description="SRCR" evidence="3">
    <location>
        <begin position="55"/>
        <end position="175"/>
    </location>
</feature>
<dbReference type="SUPFAM" id="SSF56487">
    <property type="entry name" value="SRCR-like"/>
    <property type="match status" value="3"/>
</dbReference>
<reference evidence="4" key="1">
    <citation type="journal article" date="2020" name="bioRxiv">
        <title>Comparative genomics of Chlamydomonas.</title>
        <authorList>
            <person name="Craig R.J."/>
            <person name="Hasan A.R."/>
            <person name="Ness R.W."/>
            <person name="Keightley P.D."/>
        </authorList>
    </citation>
    <scope>NUCLEOTIDE SEQUENCE</scope>
    <source>
        <strain evidence="4">CCAP 11/173</strain>
    </source>
</reference>
<keyword evidence="1" id="KW-1015">Disulfide bond</keyword>
<name>A0A835WRA7_9CHLO</name>
<dbReference type="Gene3D" id="3.10.250.10">
    <property type="entry name" value="SRCR-like domain"/>
    <property type="match status" value="4"/>
</dbReference>
<protein>
    <recommendedName>
        <fullName evidence="3">SRCR domain-containing protein</fullName>
    </recommendedName>
</protein>
<feature type="compositionally biased region" description="Pro residues" evidence="2">
    <location>
        <begin position="389"/>
        <end position="401"/>
    </location>
</feature>
<feature type="region of interest" description="Disordered" evidence="2">
    <location>
        <begin position="353"/>
        <end position="404"/>
    </location>
</feature>
<comment type="caution">
    <text evidence="4">The sequence shown here is derived from an EMBL/GenBank/DDBJ whole genome shotgun (WGS) entry which is preliminary data.</text>
</comment>
<organism evidence="4 5">
    <name type="scientific">Chlamydomonas schloesseri</name>
    <dbReference type="NCBI Taxonomy" id="2026947"/>
    <lineage>
        <taxon>Eukaryota</taxon>
        <taxon>Viridiplantae</taxon>
        <taxon>Chlorophyta</taxon>
        <taxon>core chlorophytes</taxon>
        <taxon>Chlorophyceae</taxon>
        <taxon>CS clade</taxon>
        <taxon>Chlamydomonadales</taxon>
        <taxon>Chlamydomonadaceae</taxon>
        <taxon>Chlamydomonas</taxon>
    </lineage>
</organism>
<keyword evidence="5" id="KW-1185">Reference proteome</keyword>
<sequence length="732" mass="70839">MAACRELGGGGGSGYHHHAAGHSIEHEPHGGAANADWRRRQLSSDSQQQQLSITLRLAGGGRVSTSGTAKSGWLQASADGGATWGAVCSQRWGTEEASAACRQLGGGFSALGLPRTAASAGFAASVPAPAAAAASPLLHLQNCAGGETNLAACSVKAWGKANCDNEDGVAGVVCLSAVDGSTARIVGGSSPSSGRLEVSLGAGLWGSVCGIGATGKLQQQASSNPSSSAGSSERDSEDDEESSDSGKQGGSGSGDDEDEANKDAASAKAGGGWNAAAATVVCRQLGYSTGVARWVDAAAGGDVPPIVLSGLGCVGNEGSLMGCTRRAWGDAGACAGASRKVAAVQCSGVLDVGPSASPGPSPTPVPSPTPSPYGPYSGSGQPPNYGSPSPSPSPSPAPPTDVLPSGGSVSLVLVGTASQGEVTSVIGNGLVKFLAPSPATSTSSSSTTTTTAANATAPSTASYLCADPWGGWDNAAASAACRMAGYAAGGAAVKVWRAGDLPPLLLGRLTCSGYETDLSQCTVSAAPGISANGTWQLAAAAPAGACKMLAAVRCWPGAAVTLRAATAPAPSSTTAVLTTTTTTTTSTAAANSTTSTNSTTTTSNQTAVIARLEASVGGAAYGAVCSDGGFDAAAADVACRTLGYANGGVIYAAGAPAAPRPNATDPTATGTQAVPAAQVDADGSYLGTLASVRCGGSEAGVGGCAAWRATSAGGAVPCRAAAWVACRLPPAA</sequence>
<evidence type="ECO:0000259" key="3">
    <source>
        <dbReference type="PROSITE" id="PS50287"/>
    </source>
</evidence>
<dbReference type="InterPro" id="IPR036772">
    <property type="entry name" value="SRCR-like_dom_sf"/>
</dbReference>
<feature type="compositionally biased region" description="Low complexity" evidence="2">
    <location>
        <begin position="374"/>
        <end position="388"/>
    </location>
</feature>
<evidence type="ECO:0000313" key="4">
    <source>
        <dbReference type="EMBL" id="KAG2452260.1"/>
    </source>
</evidence>
<dbReference type="SMART" id="SM00202">
    <property type="entry name" value="SR"/>
    <property type="match status" value="2"/>
</dbReference>
<dbReference type="PANTHER" id="PTHR48071">
    <property type="entry name" value="SRCR DOMAIN-CONTAINING PROTEIN"/>
    <property type="match status" value="1"/>
</dbReference>
<feature type="domain" description="SRCR" evidence="3">
    <location>
        <begin position="411"/>
        <end position="555"/>
    </location>
</feature>
<dbReference type="PANTHER" id="PTHR48071:SF26">
    <property type="entry name" value="ANTIGEN WC1.1-LIKE"/>
    <property type="match status" value="1"/>
</dbReference>
<dbReference type="AlphaFoldDB" id="A0A835WRA7"/>
<dbReference type="OrthoDB" id="540252at2759"/>
<dbReference type="Pfam" id="PF00530">
    <property type="entry name" value="SRCR"/>
    <property type="match status" value="2"/>
</dbReference>
<accession>A0A835WRA7</accession>
<dbReference type="PRINTS" id="PR00258">
    <property type="entry name" value="SPERACTRCPTR"/>
</dbReference>
<feature type="domain" description="SRCR" evidence="3">
    <location>
        <begin position="599"/>
        <end position="727"/>
    </location>
</feature>
<feature type="compositionally biased region" description="Pro residues" evidence="2">
    <location>
        <begin position="357"/>
        <end position="373"/>
    </location>
</feature>
<dbReference type="InterPro" id="IPR001190">
    <property type="entry name" value="SRCR"/>
</dbReference>
<dbReference type="EMBL" id="JAEHOD010000006">
    <property type="protein sequence ID" value="KAG2452260.1"/>
    <property type="molecule type" value="Genomic_DNA"/>
</dbReference>
<gene>
    <name evidence="4" type="ORF">HYH02_003284</name>
</gene>
<feature type="region of interest" description="Disordered" evidence="2">
    <location>
        <begin position="1"/>
        <end position="32"/>
    </location>
</feature>
<feature type="domain" description="SRCR" evidence="3">
    <location>
        <begin position="183"/>
        <end position="347"/>
    </location>
</feature>
<dbReference type="GO" id="GO:0016020">
    <property type="term" value="C:membrane"/>
    <property type="evidence" value="ECO:0007669"/>
    <property type="project" value="InterPro"/>
</dbReference>
<proteinExistence type="predicted"/>
<feature type="region of interest" description="Disordered" evidence="2">
    <location>
        <begin position="217"/>
        <end position="269"/>
    </location>
</feature>
<dbReference type="Proteomes" id="UP000613740">
    <property type="component" value="Unassembled WGS sequence"/>
</dbReference>
<dbReference type="PROSITE" id="PS50287">
    <property type="entry name" value="SRCR_2"/>
    <property type="match status" value="4"/>
</dbReference>
<feature type="compositionally biased region" description="Low complexity" evidence="2">
    <location>
        <begin position="222"/>
        <end position="231"/>
    </location>
</feature>